<evidence type="ECO:0000256" key="4">
    <source>
        <dbReference type="ARBA" id="ARBA00022630"/>
    </source>
</evidence>
<dbReference type="Pfam" id="PF00441">
    <property type="entry name" value="Acyl-CoA_dh_1"/>
    <property type="match status" value="1"/>
</dbReference>
<dbReference type="Gene3D" id="1.20.140.10">
    <property type="entry name" value="Butyryl-CoA Dehydrogenase, subunit A, domain 3"/>
    <property type="match status" value="1"/>
</dbReference>
<evidence type="ECO:0000313" key="11">
    <source>
        <dbReference type="Proteomes" id="UP000638263"/>
    </source>
</evidence>
<keyword evidence="5 7" id="KW-0274">FAD</keyword>
<comment type="caution">
    <text evidence="10">The sequence shown here is derived from an EMBL/GenBank/DDBJ whole genome shotgun (WGS) entry which is preliminary data.</text>
</comment>
<keyword evidence="6 7" id="KW-0560">Oxidoreductase</keyword>
<comment type="similarity">
    <text evidence="2 7">Belongs to the acyl-CoA dehydrogenase family.</text>
</comment>
<evidence type="ECO:0000256" key="5">
    <source>
        <dbReference type="ARBA" id="ARBA00022827"/>
    </source>
</evidence>
<dbReference type="Proteomes" id="UP000638263">
    <property type="component" value="Unassembled WGS sequence"/>
</dbReference>
<dbReference type="PANTHER" id="PTHR48083:SF2">
    <property type="entry name" value="MEDIUM-CHAIN SPECIFIC ACYL-COA DEHYDROGENASE, MITOCHONDRIAL"/>
    <property type="match status" value="1"/>
</dbReference>
<dbReference type="InterPro" id="IPR036250">
    <property type="entry name" value="AcylCo_DH-like_C"/>
</dbReference>
<dbReference type="InterPro" id="IPR006089">
    <property type="entry name" value="Acyl-CoA_DH_CS"/>
</dbReference>
<dbReference type="Gene3D" id="2.40.110.10">
    <property type="entry name" value="Butyryl-CoA Dehydrogenase, subunit A, domain 2"/>
    <property type="match status" value="1"/>
</dbReference>
<keyword evidence="11" id="KW-1185">Reference proteome</keyword>
<dbReference type="InterPro" id="IPR050741">
    <property type="entry name" value="Acyl-CoA_dehydrogenase"/>
</dbReference>
<evidence type="ECO:0000256" key="1">
    <source>
        <dbReference type="ARBA" id="ARBA00001974"/>
    </source>
</evidence>
<sequence>MTAMLNSAAADYSDLVEGIAAFVKRKVVPLEDANRELLENPRLAYDEKGGYSAPVLDLFRQVREASAEAGYYAMFAPEELGGAGLGALALFSVWEGLSHLVGPGRPLPDQVIGHWTSGPSFLLGEVDPSLHDSVVQEVMSGAATVCFGMSEPDAGSDAWSMSTRAVHVGDGWVLNGTKQWTSNAAHAKYAFIWAVTDEEMRRERTGGITLFLVPTDTPGFAVDSVLRLFEHVGGNETISSLTDVYIPDTHVVGTLHQGFALALQGVSNGRMYNAGHCVGMARWALEEANRYTGVRTAFGKTIADYQGVSFQLADSAMEIYASKTMSVDCARRLDRGEQARKELNMVKAYTTEACFRVFDRCMQVCGGMGLTNEMRFVSGWHFARMVRIADGTGEVMRRNIANSLRKGDLAF</sequence>
<dbReference type="InterPro" id="IPR046373">
    <property type="entry name" value="Acyl-CoA_Oxase/DH_mid-dom_sf"/>
</dbReference>
<evidence type="ECO:0000256" key="3">
    <source>
        <dbReference type="ARBA" id="ARBA00019125"/>
    </source>
</evidence>
<evidence type="ECO:0000256" key="2">
    <source>
        <dbReference type="ARBA" id="ARBA00009347"/>
    </source>
</evidence>
<organism evidence="10 11">
    <name type="scientific">Nocardia jinanensis</name>
    <dbReference type="NCBI Taxonomy" id="382504"/>
    <lineage>
        <taxon>Bacteria</taxon>
        <taxon>Bacillati</taxon>
        <taxon>Actinomycetota</taxon>
        <taxon>Actinomycetes</taxon>
        <taxon>Mycobacteriales</taxon>
        <taxon>Nocardiaceae</taxon>
        <taxon>Nocardia</taxon>
    </lineage>
</organism>
<evidence type="ECO:0000259" key="9">
    <source>
        <dbReference type="Pfam" id="PF02770"/>
    </source>
</evidence>
<proteinExistence type="inferred from homology"/>
<dbReference type="Pfam" id="PF02770">
    <property type="entry name" value="Acyl-CoA_dh_M"/>
    <property type="match status" value="1"/>
</dbReference>
<accession>A0A917RMV1</accession>
<dbReference type="Gene3D" id="1.10.540.10">
    <property type="entry name" value="Acyl-CoA dehydrogenase/oxidase, N-terminal domain"/>
    <property type="match status" value="1"/>
</dbReference>
<dbReference type="GO" id="GO:0050660">
    <property type="term" value="F:flavin adenine dinucleotide binding"/>
    <property type="evidence" value="ECO:0007669"/>
    <property type="project" value="InterPro"/>
</dbReference>
<dbReference type="PROSITE" id="PS00072">
    <property type="entry name" value="ACYL_COA_DH_1"/>
    <property type="match status" value="1"/>
</dbReference>
<evidence type="ECO:0000313" key="10">
    <source>
        <dbReference type="EMBL" id="GGL15157.1"/>
    </source>
</evidence>
<dbReference type="RefSeq" id="WP_189094325.1">
    <property type="nucleotide sequence ID" value="NZ_BMMH01000006.1"/>
</dbReference>
<gene>
    <name evidence="10" type="ORF">GCM10011588_32130</name>
</gene>
<dbReference type="GO" id="GO:0033539">
    <property type="term" value="P:fatty acid beta-oxidation using acyl-CoA dehydrogenase"/>
    <property type="evidence" value="ECO:0007669"/>
    <property type="project" value="TreeGrafter"/>
</dbReference>
<dbReference type="GO" id="GO:0005737">
    <property type="term" value="C:cytoplasm"/>
    <property type="evidence" value="ECO:0007669"/>
    <property type="project" value="TreeGrafter"/>
</dbReference>
<dbReference type="InterPro" id="IPR009075">
    <property type="entry name" value="AcylCo_DH/oxidase_C"/>
</dbReference>
<dbReference type="GO" id="GO:0003995">
    <property type="term" value="F:acyl-CoA dehydrogenase activity"/>
    <property type="evidence" value="ECO:0007669"/>
    <property type="project" value="InterPro"/>
</dbReference>
<feature type="domain" description="Acyl-CoA dehydrogenase/oxidase C-terminal" evidence="8">
    <location>
        <begin position="257"/>
        <end position="404"/>
    </location>
</feature>
<comment type="cofactor">
    <cofactor evidence="1 7">
        <name>FAD</name>
        <dbReference type="ChEBI" id="CHEBI:57692"/>
    </cofactor>
</comment>
<evidence type="ECO:0000259" key="8">
    <source>
        <dbReference type="Pfam" id="PF00441"/>
    </source>
</evidence>
<evidence type="ECO:0000256" key="6">
    <source>
        <dbReference type="ARBA" id="ARBA00023002"/>
    </source>
</evidence>
<protein>
    <recommendedName>
        <fullName evidence="3">Medium-chain specific acyl-CoA dehydrogenase, mitochondrial</fullName>
    </recommendedName>
</protein>
<reference evidence="10" key="2">
    <citation type="submission" date="2020-09" db="EMBL/GenBank/DDBJ databases">
        <authorList>
            <person name="Sun Q."/>
            <person name="Zhou Y."/>
        </authorList>
    </citation>
    <scope>NUCLEOTIDE SEQUENCE</scope>
    <source>
        <strain evidence="10">CGMCC 4.3508</strain>
    </source>
</reference>
<dbReference type="AlphaFoldDB" id="A0A917RMV1"/>
<dbReference type="EMBL" id="BMMH01000006">
    <property type="protein sequence ID" value="GGL15157.1"/>
    <property type="molecule type" value="Genomic_DNA"/>
</dbReference>
<dbReference type="InterPro" id="IPR037069">
    <property type="entry name" value="AcylCoA_DH/ox_N_sf"/>
</dbReference>
<dbReference type="InterPro" id="IPR009100">
    <property type="entry name" value="AcylCoA_DH/oxidase_NM_dom_sf"/>
</dbReference>
<evidence type="ECO:0000256" key="7">
    <source>
        <dbReference type="RuleBase" id="RU362125"/>
    </source>
</evidence>
<dbReference type="PANTHER" id="PTHR48083">
    <property type="entry name" value="MEDIUM-CHAIN SPECIFIC ACYL-COA DEHYDROGENASE, MITOCHONDRIAL-RELATED"/>
    <property type="match status" value="1"/>
</dbReference>
<dbReference type="CDD" id="cd00567">
    <property type="entry name" value="ACAD"/>
    <property type="match status" value="1"/>
</dbReference>
<feature type="domain" description="Acyl-CoA oxidase/dehydrogenase middle" evidence="9">
    <location>
        <begin position="146"/>
        <end position="224"/>
    </location>
</feature>
<dbReference type="SUPFAM" id="SSF47203">
    <property type="entry name" value="Acyl-CoA dehydrogenase C-terminal domain-like"/>
    <property type="match status" value="1"/>
</dbReference>
<keyword evidence="4 7" id="KW-0285">Flavoprotein</keyword>
<name>A0A917RMV1_9NOCA</name>
<dbReference type="SUPFAM" id="SSF56645">
    <property type="entry name" value="Acyl-CoA dehydrogenase NM domain-like"/>
    <property type="match status" value="1"/>
</dbReference>
<dbReference type="InterPro" id="IPR006091">
    <property type="entry name" value="Acyl-CoA_Oxase/DH_mid-dom"/>
</dbReference>
<reference evidence="10" key="1">
    <citation type="journal article" date="2014" name="Int. J. Syst. Evol. Microbiol.">
        <title>Complete genome sequence of Corynebacterium casei LMG S-19264T (=DSM 44701T), isolated from a smear-ripened cheese.</title>
        <authorList>
            <consortium name="US DOE Joint Genome Institute (JGI-PGF)"/>
            <person name="Walter F."/>
            <person name="Albersmeier A."/>
            <person name="Kalinowski J."/>
            <person name="Ruckert C."/>
        </authorList>
    </citation>
    <scope>NUCLEOTIDE SEQUENCE</scope>
    <source>
        <strain evidence="10">CGMCC 4.3508</strain>
    </source>
</reference>